<organism evidence="1 2">
    <name type="scientific">Youngiibacter fragilis 232.1</name>
    <dbReference type="NCBI Taxonomy" id="994573"/>
    <lineage>
        <taxon>Bacteria</taxon>
        <taxon>Bacillati</taxon>
        <taxon>Bacillota</taxon>
        <taxon>Clostridia</taxon>
        <taxon>Eubacteriales</taxon>
        <taxon>Clostridiaceae</taxon>
        <taxon>Youngiibacter</taxon>
    </lineage>
</organism>
<gene>
    <name evidence="1" type="ORF">T472_0204405</name>
</gene>
<proteinExistence type="predicted"/>
<evidence type="ECO:0000313" key="2">
    <source>
        <dbReference type="Proteomes" id="UP000017747"/>
    </source>
</evidence>
<dbReference type="Proteomes" id="UP000017747">
    <property type="component" value="Unassembled WGS sequence"/>
</dbReference>
<evidence type="ECO:0000313" key="1">
    <source>
        <dbReference type="EMBL" id="ETA81815.1"/>
    </source>
</evidence>
<accession>V7I6G8</accession>
<protein>
    <submittedName>
        <fullName evidence="1">Uncharacterized protein</fullName>
    </submittedName>
</protein>
<keyword evidence="2" id="KW-1185">Reference proteome</keyword>
<dbReference type="EMBL" id="AXUN02000060">
    <property type="protein sequence ID" value="ETA81815.1"/>
    <property type="molecule type" value="Genomic_DNA"/>
</dbReference>
<sequence length="36" mass="4131">MVSAGRFEFIPRRKNMQVLAKIGLTIIDAKEEILEL</sequence>
<dbReference type="STRING" id="994573.T472_0204405"/>
<reference evidence="1 2" key="1">
    <citation type="journal article" date="2014" name="Genome Announc.">
        <title>Genome Sequence of Youngiibacter fragilis, the Type Strain of the Genus Youngiibacter.</title>
        <authorList>
            <person name="Wawrik C.B."/>
            <person name="Callaghan A.V."/>
            <person name="Stamps B.W."/>
            <person name="Wawrik B."/>
        </authorList>
    </citation>
    <scope>NUCLEOTIDE SEQUENCE [LARGE SCALE GENOMIC DNA]</scope>
    <source>
        <strain evidence="1 2">232.1</strain>
    </source>
</reference>
<comment type="caution">
    <text evidence="1">The sequence shown here is derived from an EMBL/GenBank/DDBJ whole genome shotgun (WGS) entry which is preliminary data.</text>
</comment>
<name>V7I6G8_9CLOT</name>
<dbReference type="AlphaFoldDB" id="V7I6G8"/>